<evidence type="ECO:0000313" key="1">
    <source>
        <dbReference type="EMBL" id="EEH63490.1"/>
    </source>
</evidence>
<proteinExistence type="predicted"/>
<keyword evidence="2" id="KW-1185">Reference proteome</keyword>
<dbReference type="Proteomes" id="UP000010301">
    <property type="component" value="Unassembled WGS sequence"/>
</dbReference>
<comment type="caution">
    <text evidence="1">The sequence shown here is derived from an EMBL/GenBank/DDBJ whole genome shotgun (WGS) entry which is preliminary data.</text>
</comment>
<dbReference type="RefSeq" id="WP_006546272.1">
    <property type="nucleotide sequence ID" value="NZ_DS999540.1"/>
</dbReference>
<protein>
    <submittedName>
        <fullName evidence="1">Uncharacterized protein</fullName>
    </submittedName>
</protein>
<gene>
    <name evidence="1" type="ORF">HMPREF0044_1414</name>
</gene>
<sequence>MKLNLNAIPAEYVVPIADVPASARKTQLEKSKSAGVLPENN</sequence>
<organism evidence="1 2">
    <name type="scientific">Gleimia coleocanis DSM 15436</name>
    <dbReference type="NCBI Taxonomy" id="525245"/>
    <lineage>
        <taxon>Bacteria</taxon>
        <taxon>Bacillati</taxon>
        <taxon>Actinomycetota</taxon>
        <taxon>Actinomycetes</taxon>
        <taxon>Actinomycetales</taxon>
        <taxon>Actinomycetaceae</taxon>
        <taxon>Gleimia</taxon>
    </lineage>
</organism>
<evidence type="ECO:0000313" key="2">
    <source>
        <dbReference type="Proteomes" id="UP000010301"/>
    </source>
</evidence>
<reference evidence="1 2" key="1">
    <citation type="submission" date="2009-01" db="EMBL/GenBank/DDBJ databases">
        <authorList>
            <person name="Qin X."/>
            <person name="Bachman B."/>
            <person name="Battles P."/>
            <person name="Bell A."/>
            <person name="Bess C."/>
            <person name="Bickham C."/>
            <person name="Chaboub L."/>
            <person name="Chen D."/>
            <person name="Coyle M."/>
            <person name="Deiros D.R."/>
            <person name="Dinh H."/>
            <person name="Forbes L."/>
            <person name="Fowler G."/>
            <person name="Francisco L."/>
            <person name="Fu Q."/>
            <person name="Gubbala S."/>
            <person name="Hale W."/>
            <person name="Han Y."/>
            <person name="Hemphill L."/>
            <person name="Highlander S.K."/>
            <person name="Hirani K."/>
            <person name="Hogues M."/>
            <person name="Jackson L."/>
            <person name="Jakkamsetti A."/>
            <person name="Javaid M."/>
            <person name="Jiang H."/>
            <person name="Korchina V."/>
            <person name="Kovar C."/>
            <person name="Lara F."/>
            <person name="Lee S."/>
            <person name="Mata R."/>
            <person name="Mathew T."/>
            <person name="Moen C."/>
            <person name="Morales K."/>
            <person name="Munidasa M."/>
            <person name="Nazareth L."/>
            <person name="Ngo R."/>
            <person name="Nguyen L."/>
            <person name="Okwuonu G."/>
            <person name="Ongeri F."/>
            <person name="Patil S."/>
            <person name="Petrosino J."/>
            <person name="Pham C."/>
            <person name="Pham P."/>
            <person name="Pu L.-L."/>
            <person name="Puazo M."/>
            <person name="Raj R."/>
            <person name="Reid J."/>
            <person name="Rouhana J."/>
            <person name="Saada N."/>
            <person name="Shang Y."/>
            <person name="Simmons D."/>
            <person name="Thornton R."/>
            <person name="Warren J."/>
            <person name="Weissenberger G."/>
            <person name="Zhang J."/>
            <person name="Zhang L."/>
            <person name="Zhou C."/>
            <person name="Zhu D."/>
            <person name="Muzny D."/>
            <person name="Worley K."/>
            <person name="Gibbs R."/>
        </authorList>
    </citation>
    <scope>NUCLEOTIDE SEQUENCE [LARGE SCALE GENOMIC DNA]</scope>
    <source>
        <strain evidence="1 2">DSM 15436</strain>
    </source>
</reference>
<dbReference type="AlphaFoldDB" id="C0W1X4"/>
<dbReference type="EMBL" id="ACFG01000034">
    <property type="protein sequence ID" value="EEH63490.1"/>
    <property type="molecule type" value="Genomic_DNA"/>
</dbReference>
<name>C0W1X4_9ACTO</name>
<dbReference type="HOGENOM" id="CLU_3264329_0_0_11"/>
<dbReference type="STRING" id="525245.HMPREF0044_1414"/>
<accession>C0W1X4</accession>